<evidence type="ECO:0000313" key="3">
    <source>
        <dbReference type="Proteomes" id="UP001328107"/>
    </source>
</evidence>
<feature type="transmembrane region" description="Helical" evidence="1">
    <location>
        <begin position="79"/>
        <end position="98"/>
    </location>
</feature>
<protein>
    <recommendedName>
        <fullName evidence="4">G protein-coupled receptor</fullName>
    </recommendedName>
</protein>
<feature type="transmembrane region" description="Helical" evidence="1">
    <location>
        <begin position="105"/>
        <end position="124"/>
    </location>
</feature>
<evidence type="ECO:0000256" key="1">
    <source>
        <dbReference type="SAM" id="Phobius"/>
    </source>
</evidence>
<proteinExistence type="predicted"/>
<keyword evidence="3" id="KW-1185">Reference proteome</keyword>
<name>A0AAN5CHW9_9BILA</name>
<feature type="non-terminal residue" evidence="2">
    <location>
        <position position="1"/>
    </location>
</feature>
<accession>A0AAN5CHW9</accession>
<keyword evidence="1" id="KW-0812">Transmembrane</keyword>
<dbReference type="AlphaFoldDB" id="A0AAN5CHW9"/>
<reference evidence="3" key="1">
    <citation type="submission" date="2022-10" db="EMBL/GenBank/DDBJ databases">
        <title>Genome assembly of Pristionchus species.</title>
        <authorList>
            <person name="Yoshida K."/>
            <person name="Sommer R.J."/>
        </authorList>
    </citation>
    <scope>NUCLEOTIDE SEQUENCE [LARGE SCALE GENOMIC DNA]</scope>
    <source>
        <strain evidence="3">RS5460</strain>
    </source>
</reference>
<evidence type="ECO:0000313" key="2">
    <source>
        <dbReference type="EMBL" id="GMR44733.1"/>
    </source>
</evidence>
<dbReference type="PANTHER" id="PTHR45830">
    <property type="entry name" value="SERPENTINE RECEPTOR, CLASS I"/>
    <property type="match status" value="1"/>
</dbReference>
<feature type="non-terminal residue" evidence="2">
    <location>
        <position position="128"/>
    </location>
</feature>
<dbReference type="Proteomes" id="UP001328107">
    <property type="component" value="Unassembled WGS sequence"/>
</dbReference>
<sequence>LRYGFNFDRDFVVPVYLKFQLIYGTVILGVHVIAFYLLCVHTKHWANGVRGAYLLYQAQMLLHDVWACFLLRGYTLLPYPGIFCAGPICPIVGAFVAYTLENVFMVHLACVLLFFLLIMHQQILPPTS</sequence>
<gene>
    <name evidence="2" type="ORF">PMAYCL1PPCAC_14928</name>
</gene>
<comment type="caution">
    <text evidence="2">The sequence shown here is derived from an EMBL/GenBank/DDBJ whole genome shotgun (WGS) entry which is preliminary data.</text>
</comment>
<feature type="transmembrane region" description="Helical" evidence="1">
    <location>
        <begin position="20"/>
        <end position="40"/>
    </location>
</feature>
<dbReference type="EMBL" id="BTRK01000004">
    <property type="protein sequence ID" value="GMR44733.1"/>
    <property type="molecule type" value="Genomic_DNA"/>
</dbReference>
<dbReference type="PANTHER" id="PTHR45830:SF15">
    <property type="entry name" value="SERPENTINE RECEPTOR, CLASS I"/>
    <property type="match status" value="1"/>
</dbReference>
<keyword evidence="1" id="KW-1133">Transmembrane helix</keyword>
<organism evidence="2 3">
    <name type="scientific">Pristionchus mayeri</name>
    <dbReference type="NCBI Taxonomy" id="1317129"/>
    <lineage>
        <taxon>Eukaryota</taxon>
        <taxon>Metazoa</taxon>
        <taxon>Ecdysozoa</taxon>
        <taxon>Nematoda</taxon>
        <taxon>Chromadorea</taxon>
        <taxon>Rhabditida</taxon>
        <taxon>Rhabditina</taxon>
        <taxon>Diplogasteromorpha</taxon>
        <taxon>Diplogasteroidea</taxon>
        <taxon>Neodiplogasteridae</taxon>
        <taxon>Pristionchus</taxon>
    </lineage>
</organism>
<evidence type="ECO:0008006" key="4">
    <source>
        <dbReference type="Google" id="ProtNLM"/>
    </source>
</evidence>
<keyword evidence="1" id="KW-0472">Membrane</keyword>